<dbReference type="EMBL" id="BJNF01000053">
    <property type="protein sequence ID" value="GEC16119.1"/>
    <property type="molecule type" value="Genomic_DNA"/>
</dbReference>
<evidence type="ECO:0000259" key="2">
    <source>
        <dbReference type="Pfam" id="PF07486"/>
    </source>
</evidence>
<gene>
    <name evidence="3" type="ORF">NWI01_20110</name>
</gene>
<dbReference type="Gene3D" id="1.10.10.2520">
    <property type="entry name" value="Cell wall hydrolase SleB, domain 1"/>
    <property type="match status" value="1"/>
</dbReference>
<keyword evidence="3" id="KW-0378">Hydrolase</keyword>
<feature type="region of interest" description="Disordered" evidence="1">
    <location>
        <begin position="175"/>
        <end position="206"/>
    </location>
</feature>
<feature type="domain" description="Cell wall hydrolase SleB" evidence="2">
    <location>
        <begin position="308"/>
        <end position="418"/>
    </location>
</feature>
<evidence type="ECO:0000313" key="3">
    <source>
        <dbReference type="EMBL" id="GEC16119.1"/>
    </source>
</evidence>
<dbReference type="Pfam" id="PF07486">
    <property type="entry name" value="Hydrolase_2"/>
    <property type="match status" value="1"/>
</dbReference>
<dbReference type="GO" id="GO:0016787">
    <property type="term" value="F:hydrolase activity"/>
    <property type="evidence" value="ECO:0007669"/>
    <property type="project" value="UniProtKB-KW"/>
</dbReference>
<dbReference type="InterPro" id="IPR042047">
    <property type="entry name" value="SleB_dom1"/>
</dbReference>
<proteinExistence type="predicted"/>
<dbReference type="AlphaFoldDB" id="A0A4Y3WE86"/>
<reference evidence="3 4" key="1">
    <citation type="submission" date="2019-06" db="EMBL/GenBank/DDBJ databases">
        <title>Whole genome shotgun sequence of Nitrobacter winogradskyi NBRC 14297.</title>
        <authorList>
            <person name="Hosoyama A."/>
            <person name="Uohara A."/>
            <person name="Ohji S."/>
            <person name="Ichikawa N."/>
        </authorList>
    </citation>
    <scope>NUCLEOTIDE SEQUENCE [LARGE SCALE GENOMIC DNA]</scope>
    <source>
        <strain evidence="3 4">NBRC 14297</strain>
    </source>
</reference>
<evidence type="ECO:0000256" key="1">
    <source>
        <dbReference type="SAM" id="MobiDB-lite"/>
    </source>
</evidence>
<dbReference type="RefSeq" id="WP_141383761.1">
    <property type="nucleotide sequence ID" value="NZ_BJNF01000053.1"/>
</dbReference>
<evidence type="ECO:0000313" key="4">
    <source>
        <dbReference type="Proteomes" id="UP000318825"/>
    </source>
</evidence>
<accession>A0A4Y3WE86</accession>
<organism evidence="3 4">
    <name type="scientific">Nitrobacter winogradskyi</name>
    <name type="common">Nitrobacter agilis</name>
    <dbReference type="NCBI Taxonomy" id="913"/>
    <lineage>
        <taxon>Bacteria</taxon>
        <taxon>Pseudomonadati</taxon>
        <taxon>Pseudomonadota</taxon>
        <taxon>Alphaproteobacteria</taxon>
        <taxon>Hyphomicrobiales</taxon>
        <taxon>Nitrobacteraceae</taxon>
        <taxon>Nitrobacter</taxon>
    </lineage>
</organism>
<dbReference type="Proteomes" id="UP000318825">
    <property type="component" value="Unassembled WGS sequence"/>
</dbReference>
<dbReference type="OrthoDB" id="9785345at2"/>
<name>A0A4Y3WE86_NITWI</name>
<protein>
    <submittedName>
        <fullName evidence="3">Hydrolase</fullName>
    </submittedName>
</protein>
<comment type="caution">
    <text evidence="3">The sequence shown here is derived from an EMBL/GenBank/DDBJ whole genome shotgun (WGS) entry which is preliminary data.</text>
</comment>
<sequence length="461" mass="49687">MSVLRNQPKSARLALFGSGLCFFALIPNEIGYQDIASLLARQPGVAERWQKRVSASAVSSIQVATFNFGRPVGTSSPRAATLLLASLDEGVAVGNRLTRPPQRYSASDFPRVNRALKADRLALVAPEQPLPVAPTNAAPQDPSTSNASVLGAKTAAAGDGGESSTLDPELAEALNAPPLPQYGASLSLEVQPSDDPDAANAAEGAQASTDGFSIKTASLYFGDSALGVVNEGLERWRPGEEPVIVMPAPDPDMKVALPPQRNPASAGETVVGKGEVKTPAERLGLLDDRKRAKQEKCLAEAVYFEARGEAVRGQIAVAQVVMNRVFSGYYPTTVCGVVYQNANRRLACQFTFACDGIRDVVTEPDMWDRARRIARATLDGRLWLPEVGKSTHYHAYWVHPSWVREMKKMYRTGVHTFYRPRAWGDGRDAPSWSATAQTAEISARLAEAGRSSAELDSARRR</sequence>
<dbReference type="InterPro" id="IPR011105">
    <property type="entry name" value="Cell_wall_hydrolase_SleB"/>
</dbReference>